<gene>
    <name evidence="1" type="ORF">ENSA7_41000</name>
</gene>
<organism evidence="1 2">
    <name type="scientific">Enhygromyxa salina</name>
    <dbReference type="NCBI Taxonomy" id="215803"/>
    <lineage>
        <taxon>Bacteria</taxon>
        <taxon>Pseudomonadati</taxon>
        <taxon>Myxococcota</taxon>
        <taxon>Polyangia</taxon>
        <taxon>Nannocystales</taxon>
        <taxon>Nannocystaceae</taxon>
        <taxon>Enhygromyxa</taxon>
    </lineage>
</organism>
<dbReference type="AlphaFoldDB" id="A0A2S9YM82"/>
<reference evidence="1 2" key="1">
    <citation type="submission" date="2018-03" db="EMBL/GenBank/DDBJ databases">
        <title>Draft Genome Sequences of the Obligatory Marine Myxobacteria Enhygromyxa salina SWB007.</title>
        <authorList>
            <person name="Poehlein A."/>
            <person name="Moghaddam J.A."/>
            <person name="Harms H."/>
            <person name="Alanjari M."/>
            <person name="Koenig G.M."/>
            <person name="Daniel R."/>
            <person name="Schaeberle T.F."/>
        </authorList>
    </citation>
    <scope>NUCLEOTIDE SEQUENCE [LARGE SCALE GENOMIC DNA]</scope>
    <source>
        <strain evidence="1 2">SWB007</strain>
    </source>
</reference>
<evidence type="ECO:0000313" key="1">
    <source>
        <dbReference type="EMBL" id="PRQ06182.1"/>
    </source>
</evidence>
<comment type="caution">
    <text evidence="1">The sequence shown here is derived from an EMBL/GenBank/DDBJ whole genome shotgun (WGS) entry which is preliminary data.</text>
</comment>
<dbReference type="Proteomes" id="UP000238823">
    <property type="component" value="Unassembled WGS sequence"/>
</dbReference>
<proteinExistence type="predicted"/>
<protein>
    <submittedName>
        <fullName evidence="1">Uncharacterized protein</fullName>
    </submittedName>
</protein>
<evidence type="ECO:0000313" key="2">
    <source>
        <dbReference type="Proteomes" id="UP000238823"/>
    </source>
</evidence>
<accession>A0A2S9YM82</accession>
<dbReference type="EMBL" id="PVNL01000080">
    <property type="protein sequence ID" value="PRQ06182.1"/>
    <property type="molecule type" value="Genomic_DNA"/>
</dbReference>
<name>A0A2S9YM82_9BACT</name>
<sequence>MCACLQLVLGCDADEGLGEDPVAPSTSSVAPSSATWVLDWAPGDAQPLASGWTGVNDLGFTVTVEAGWIGSWGASLVQCADARVADAGLAVATPGLVARGHASGVDDLSAEVFDLVESLTELGVARGEARELDGARYCAAHYLLAPLSVLSAGVEQAERELDEHARALELGGASVLIIGSWTHPSRGAGTFVIRSDQAYGKILELELDADWDAGDRSRVDLVIRRPLDAMFDGVDFELDPADDAGWTVLGNLARGTSVTVEPGDARASEG</sequence>